<feature type="signal peptide" evidence="4">
    <location>
        <begin position="1"/>
        <end position="34"/>
    </location>
</feature>
<dbReference type="PANTHER" id="PTHR30469">
    <property type="entry name" value="MULTIDRUG RESISTANCE PROTEIN MDTA"/>
    <property type="match status" value="1"/>
</dbReference>
<dbReference type="InterPro" id="IPR058792">
    <property type="entry name" value="Beta-barrel_RND_2"/>
</dbReference>
<evidence type="ECO:0000259" key="5">
    <source>
        <dbReference type="Pfam" id="PF25954"/>
    </source>
</evidence>
<dbReference type="NCBIfam" id="TIGR01730">
    <property type="entry name" value="RND_mfp"/>
    <property type="match status" value="1"/>
</dbReference>
<keyword evidence="2" id="KW-0175">Coiled coil</keyword>
<dbReference type="Proteomes" id="UP000288587">
    <property type="component" value="Unassembled WGS sequence"/>
</dbReference>
<feature type="chain" id="PRO_5019297601" evidence="4">
    <location>
        <begin position="35"/>
        <end position="407"/>
    </location>
</feature>
<comment type="caution">
    <text evidence="8">The sequence shown here is derived from an EMBL/GenBank/DDBJ whole genome shotgun (WGS) entry which is preliminary data.</text>
</comment>
<dbReference type="Gene3D" id="1.10.287.470">
    <property type="entry name" value="Helix hairpin bin"/>
    <property type="match status" value="1"/>
</dbReference>
<dbReference type="SUPFAM" id="SSF111369">
    <property type="entry name" value="HlyD-like secretion proteins"/>
    <property type="match status" value="1"/>
</dbReference>
<protein>
    <submittedName>
        <fullName evidence="8">Efflux RND transporter periplasmic adaptor subunit</fullName>
    </submittedName>
</protein>
<dbReference type="RefSeq" id="WP_127680615.1">
    <property type="nucleotide sequence ID" value="NZ_SACM01000001.1"/>
</dbReference>
<dbReference type="GO" id="GO:0015562">
    <property type="term" value="F:efflux transmembrane transporter activity"/>
    <property type="evidence" value="ECO:0007669"/>
    <property type="project" value="TreeGrafter"/>
</dbReference>
<keyword evidence="9" id="KW-1185">Reference proteome</keyword>
<evidence type="ECO:0000256" key="1">
    <source>
        <dbReference type="ARBA" id="ARBA00009477"/>
    </source>
</evidence>
<evidence type="ECO:0000256" key="2">
    <source>
        <dbReference type="SAM" id="Coils"/>
    </source>
</evidence>
<accession>A0A437LRA0</accession>
<dbReference type="EMBL" id="SACM01000001">
    <property type="protein sequence ID" value="RVT87939.1"/>
    <property type="molecule type" value="Genomic_DNA"/>
</dbReference>
<feature type="domain" description="CzcB-like barrel-sandwich hybrid" evidence="6">
    <location>
        <begin position="82"/>
        <end position="223"/>
    </location>
</feature>
<feature type="domain" description="CusB-like beta-barrel" evidence="5">
    <location>
        <begin position="238"/>
        <end position="299"/>
    </location>
</feature>
<comment type="similarity">
    <text evidence="1">Belongs to the membrane fusion protein (MFP) (TC 8.A.1) family.</text>
</comment>
<evidence type="ECO:0000313" key="8">
    <source>
        <dbReference type="EMBL" id="RVT87939.1"/>
    </source>
</evidence>
<reference evidence="8 9" key="1">
    <citation type="submission" date="2019-01" db="EMBL/GenBank/DDBJ databases">
        <authorList>
            <person name="Chen W.-M."/>
        </authorList>
    </citation>
    <scope>NUCLEOTIDE SEQUENCE [LARGE SCALE GENOMIC DNA]</scope>
    <source>
        <strain evidence="8 9">CCP-18</strain>
    </source>
</reference>
<feature type="domain" description="YknX-like C-terminal permuted SH3-like" evidence="7">
    <location>
        <begin position="308"/>
        <end position="376"/>
    </location>
</feature>
<dbReference type="InterPro" id="IPR006143">
    <property type="entry name" value="RND_pump_MFP"/>
</dbReference>
<dbReference type="InterPro" id="IPR058637">
    <property type="entry name" value="YknX-like_C"/>
</dbReference>
<dbReference type="Pfam" id="PF25989">
    <property type="entry name" value="YknX_C"/>
    <property type="match status" value="1"/>
</dbReference>
<dbReference type="PANTHER" id="PTHR30469:SF15">
    <property type="entry name" value="HLYD FAMILY OF SECRETION PROTEINS"/>
    <property type="match status" value="1"/>
</dbReference>
<dbReference type="InterPro" id="IPR058647">
    <property type="entry name" value="BSH_CzcB-like"/>
</dbReference>
<dbReference type="Pfam" id="PF25954">
    <property type="entry name" value="Beta-barrel_RND_2"/>
    <property type="match status" value="1"/>
</dbReference>
<feature type="compositionally biased region" description="Basic and acidic residues" evidence="3">
    <location>
        <begin position="386"/>
        <end position="396"/>
    </location>
</feature>
<proteinExistence type="inferred from homology"/>
<evidence type="ECO:0000256" key="3">
    <source>
        <dbReference type="SAM" id="MobiDB-lite"/>
    </source>
</evidence>
<gene>
    <name evidence="8" type="ORF">EOD73_02675</name>
</gene>
<evidence type="ECO:0000259" key="6">
    <source>
        <dbReference type="Pfam" id="PF25973"/>
    </source>
</evidence>
<dbReference type="OrthoDB" id="5502471at2"/>
<dbReference type="Gene3D" id="2.40.420.20">
    <property type="match status" value="1"/>
</dbReference>
<dbReference type="AlphaFoldDB" id="A0A437LRA0"/>
<organism evidence="8 9">
    <name type="scientific">Inhella crocodyli</name>
    <dbReference type="NCBI Taxonomy" id="2499851"/>
    <lineage>
        <taxon>Bacteria</taxon>
        <taxon>Pseudomonadati</taxon>
        <taxon>Pseudomonadota</taxon>
        <taxon>Betaproteobacteria</taxon>
        <taxon>Burkholderiales</taxon>
        <taxon>Sphaerotilaceae</taxon>
        <taxon>Inhella</taxon>
    </lineage>
</organism>
<feature type="region of interest" description="Disordered" evidence="3">
    <location>
        <begin position="374"/>
        <end position="407"/>
    </location>
</feature>
<dbReference type="Gene3D" id="2.40.50.100">
    <property type="match status" value="1"/>
</dbReference>
<evidence type="ECO:0000259" key="7">
    <source>
        <dbReference type="Pfam" id="PF25989"/>
    </source>
</evidence>
<name>A0A437LRA0_9BURK</name>
<evidence type="ECO:0000256" key="4">
    <source>
        <dbReference type="SAM" id="SignalP"/>
    </source>
</evidence>
<dbReference type="GO" id="GO:1990281">
    <property type="term" value="C:efflux pump complex"/>
    <property type="evidence" value="ECO:0007669"/>
    <property type="project" value="TreeGrafter"/>
</dbReference>
<feature type="coiled-coil region" evidence="2">
    <location>
        <begin position="160"/>
        <end position="187"/>
    </location>
</feature>
<evidence type="ECO:0000313" key="9">
    <source>
        <dbReference type="Proteomes" id="UP000288587"/>
    </source>
</evidence>
<sequence length="407" mass="42528">MGLLNTTTLRQRRWAWGAGLSAIALAAAATAVLAGGQGDAPKDDKKPAEKVLRFNPSEVVQPQLAKLAARIEFSGPLVAPNTATVRAKGGGTLLALNAPEGTRVRAGQAIGSLDLEDLRQRVAERAAGVEAVRAQAAQAERTHAANESLARQNFIAPTALDTSRAALDTQKAQLAAAQAQLQTMQVTLRQASLVSPIDGWVAKRHAVPGEKLQAEQPVITVVDLGHLELAGLVGTHEVARLKPGMTAQVRIEGVAEPVPARIVRISPAAEPGTRSIGVTLSLANPGELLRAGQYAVATVTLDDPEQRLTVPTSALVGSDGQQQVWLIEKGELKRRLVTTGRRDAQLGRVEVLKGLSADAQVLAGRYDNLREGAKAQVDAGKAAPKANDKADDKPDTKVAAATPKAGG</sequence>
<dbReference type="Pfam" id="PF25973">
    <property type="entry name" value="BSH_CzcB"/>
    <property type="match status" value="1"/>
</dbReference>
<keyword evidence="4" id="KW-0732">Signal</keyword>
<dbReference type="Gene3D" id="2.40.30.170">
    <property type="match status" value="1"/>
</dbReference>